<evidence type="ECO:0000313" key="2">
    <source>
        <dbReference type="EMBL" id="RZR71728.1"/>
    </source>
</evidence>
<organism evidence="2">
    <name type="scientific">Ensete ventricosum</name>
    <name type="common">Abyssinian banana</name>
    <name type="synonym">Musa ensete</name>
    <dbReference type="NCBI Taxonomy" id="4639"/>
    <lineage>
        <taxon>Eukaryota</taxon>
        <taxon>Viridiplantae</taxon>
        <taxon>Streptophyta</taxon>
        <taxon>Embryophyta</taxon>
        <taxon>Tracheophyta</taxon>
        <taxon>Spermatophyta</taxon>
        <taxon>Magnoliopsida</taxon>
        <taxon>Liliopsida</taxon>
        <taxon>Zingiberales</taxon>
        <taxon>Musaceae</taxon>
        <taxon>Ensete</taxon>
    </lineage>
</organism>
<sequence>MCRPVKPKSPDQTTHKKVAGFSTFVVGRCPTDPKTDSSGEIVAAPTFTKAKTCHKQVPSRDNPGSSALAQEHDEVAPRVGRYLAGGDPPPS</sequence>
<proteinExistence type="predicted"/>
<feature type="region of interest" description="Disordered" evidence="1">
    <location>
        <begin position="53"/>
        <end position="91"/>
    </location>
</feature>
<name>A0A445MC19_ENSVE</name>
<evidence type="ECO:0000256" key="1">
    <source>
        <dbReference type="SAM" id="MobiDB-lite"/>
    </source>
</evidence>
<dbReference type="Proteomes" id="UP000290560">
    <property type="component" value="Unassembled WGS sequence"/>
</dbReference>
<dbReference type="AlphaFoldDB" id="A0A445MC19"/>
<gene>
    <name evidence="2" type="ORF">BHM03_00006863</name>
</gene>
<protein>
    <submittedName>
        <fullName evidence="2">Uncharacterized protein</fullName>
    </submittedName>
</protein>
<dbReference type="EMBL" id="KV875576">
    <property type="protein sequence ID" value="RZR71728.1"/>
    <property type="molecule type" value="Genomic_DNA"/>
</dbReference>
<reference evidence="2" key="1">
    <citation type="journal article" date="2018" name="Data Brief">
        <title>Genome sequence data from 17 accessions of Ensete ventricosum, a staple food crop for millions in Ethiopia.</title>
        <authorList>
            <person name="Yemataw Z."/>
            <person name="Muzemil S."/>
            <person name="Ambachew D."/>
            <person name="Tripathi L."/>
            <person name="Tesfaye K."/>
            <person name="Chala A."/>
            <person name="Farbos A."/>
            <person name="O'Neill P."/>
            <person name="Moore K."/>
            <person name="Grant M."/>
            <person name="Studholme D.J."/>
        </authorList>
    </citation>
    <scope>NUCLEOTIDE SEQUENCE [LARGE SCALE GENOMIC DNA]</scope>
    <source>
        <tissue evidence="2">Leaf</tissue>
    </source>
</reference>
<accession>A0A445MC19</accession>